<name>A0A0G2Z6J6_9BACT</name>
<dbReference type="RefSeq" id="WP_047754311.1">
    <property type="nucleotide sequence ID" value="NZ_CAJUHA010000008.1"/>
</dbReference>
<dbReference type="AlphaFoldDB" id="A0A0G2Z6J6"/>
<protein>
    <submittedName>
        <fullName evidence="1">Uncharacterized protein</fullName>
    </submittedName>
</protein>
<organism evidence="1 2">
    <name type="scientific">Kosmotoga pacifica</name>
    <dbReference type="NCBI Taxonomy" id="1330330"/>
    <lineage>
        <taxon>Bacteria</taxon>
        <taxon>Thermotogati</taxon>
        <taxon>Thermotogota</taxon>
        <taxon>Thermotogae</taxon>
        <taxon>Kosmotogales</taxon>
        <taxon>Kosmotogaceae</taxon>
        <taxon>Kosmotoga</taxon>
    </lineage>
</organism>
<dbReference type="Proteomes" id="UP000035159">
    <property type="component" value="Chromosome"/>
</dbReference>
<accession>A0A0G2Z6J6</accession>
<gene>
    <name evidence="1" type="ORF">IX53_04410</name>
</gene>
<dbReference type="PATRIC" id="fig|1330330.3.peg.884"/>
<proteinExistence type="predicted"/>
<dbReference type="EMBL" id="CP011232">
    <property type="protein sequence ID" value="AKI97177.1"/>
    <property type="molecule type" value="Genomic_DNA"/>
</dbReference>
<dbReference type="InterPro" id="IPR036086">
    <property type="entry name" value="ParB/Sulfiredoxin_sf"/>
</dbReference>
<dbReference type="OrthoDB" id="1848647at2"/>
<sequence length="140" mass="16581">MERTFLLLLDEIQPSQLYISRKKLKSVLNVIAMEGFEALPPIPVIRLKGRIIYTDGHTRAMAAYLNGLKEVLVYWDEDDLDLQAYEICVDWCLDEGIRSIFDLKDRIVPHSDYEILWYERCKKMQEKLENERKTNERDNA</sequence>
<dbReference type="SUPFAM" id="SSF110849">
    <property type="entry name" value="ParB/Sulfiredoxin"/>
    <property type="match status" value="1"/>
</dbReference>
<evidence type="ECO:0000313" key="1">
    <source>
        <dbReference type="EMBL" id="AKI97177.1"/>
    </source>
</evidence>
<dbReference type="STRING" id="1330330.IX53_04410"/>
<evidence type="ECO:0000313" key="2">
    <source>
        <dbReference type="Proteomes" id="UP000035159"/>
    </source>
</evidence>
<dbReference type="KEGG" id="kpf:IX53_04410"/>
<keyword evidence="2" id="KW-1185">Reference proteome</keyword>
<reference evidence="1 2" key="1">
    <citation type="submission" date="2015-04" db="EMBL/GenBank/DDBJ databases">
        <title>Complete Genome Sequence of Kosmotoga pacifica SLHLJ1.</title>
        <authorList>
            <person name="Jiang L.J."/>
            <person name="Shao Z.Z."/>
            <person name="Jebbar M."/>
        </authorList>
    </citation>
    <scope>NUCLEOTIDE SEQUENCE [LARGE SCALE GENOMIC DNA]</scope>
    <source>
        <strain evidence="1 2">SLHLJ1</strain>
    </source>
</reference>